<feature type="domain" description="Reverse transcriptase zinc-binding" evidence="1">
    <location>
        <begin position="273"/>
        <end position="328"/>
    </location>
</feature>
<evidence type="ECO:0000259" key="1">
    <source>
        <dbReference type="Pfam" id="PF13966"/>
    </source>
</evidence>
<dbReference type="Pfam" id="PF13966">
    <property type="entry name" value="zf-RVT"/>
    <property type="match status" value="1"/>
</dbReference>
<reference evidence="2 3" key="1">
    <citation type="submission" date="2022-03" db="EMBL/GenBank/DDBJ databases">
        <authorList>
            <person name="Nunn A."/>
            <person name="Chopra R."/>
            <person name="Nunn A."/>
            <person name="Contreras Garrido A."/>
        </authorList>
    </citation>
    <scope>NUCLEOTIDE SEQUENCE [LARGE SCALE GENOMIC DNA]</scope>
</reference>
<protein>
    <recommendedName>
        <fullName evidence="1">Reverse transcriptase zinc-binding domain-containing protein</fullName>
    </recommendedName>
</protein>
<evidence type="ECO:0000313" key="3">
    <source>
        <dbReference type="Proteomes" id="UP000836841"/>
    </source>
</evidence>
<proteinExistence type="predicted"/>
<evidence type="ECO:0000313" key="2">
    <source>
        <dbReference type="EMBL" id="CAH2046749.1"/>
    </source>
</evidence>
<dbReference type="InterPro" id="IPR026960">
    <property type="entry name" value="RVT-Znf"/>
</dbReference>
<dbReference type="EMBL" id="OU466858">
    <property type="protein sequence ID" value="CAH2046749.1"/>
    <property type="molecule type" value="Genomic_DNA"/>
</dbReference>
<accession>A0AAU9RPY9</accession>
<gene>
    <name evidence="2" type="ORF">TAV2_LOCUS5709</name>
</gene>
<dbReference type="PANTHER" id="PTHR33116:SF78">
    <property type="entry name" value="OS12G0587133 PROTEIN"/>
    <property type="match status" value="1"/>
</dbReference>
<dbReference type="PANTHER" id="PTHR33116">
    <property type="entry name" value="REVERSE TRANSCRIPTASE ZINC-BINDING DOMAIN-CONTAINING PROTEIN-RELATED-RELATED"/>
    <property type="match status" value="1"/>
</dbReference>
<keyword evidence="3" id="KW-1185">Reference proteome</keyword>
<dbReference type="AlphaFoldDB" id="A0AAU9RPY9"/>
<organism evidence="2 3">
    <name type="scientific">Thlaspi arvense</name>
    <name type="common">Field penny-cress</name>
    <dbReference type="NCBI Taxonomy" id="13288"/>
    <lineage>
        <taxon>Eukaryota</taxon>
        <taxon>Viridiplantae</taxon>
        <taxon>Streptophyta</taxon>
        <taxon>Embryophyta</taxon>
        <taxon>Tracheophyta</taxon>
        <taxon>Spermatophyta</taxon>
        <taxon>Magnoliopsida</taxon>
        <taxon>eudicotyledons</taxon>
        <taxon>Gunneridae</taxon>
        <taxon>Pentapetalae</taxon>
        <taxon>rosids</taxon>
        <taxon>malvids</taxon>
        <taxon>Brassicales</taxon>
        <taxon>Brassicaceae</taxon>
        <taxon>Thlaspideae</taxon>
        <taxon>Thlaspi</taxon>
    </lineage>
</organism>
<dbReference type="Proteomes" id="UP000836841">
    <property type="component" value="Chromosome 2"/>
</dbReference>
<sequence length="446" mass="50486">MPASEIYFQGGIQFAGSSGAGSLFDFAAASASVLNDLSSVNVLVEQEAREKAEESFSRQRTRIKWLGDRDLDTRFYHMVTTARNASNAIKYLIQADGTKTSSFQQKLSIYDCNPLISKIRMKLNGWTYKHLSLAGRLRLISTSISGIIGFWTQAFFLRKTHGLILLTQRMMAVWVYDGGFYLGGMDETLLYVSSLFLTPFGSLIHYLGPQGSSSMGIPINALVNEFISSDGWSLPPARSDCQVNVWAYICSLNKSVETDYPVWHVGDAIFLSFVSKEIWEKICTVKPVMSWSSLIWHKVAIPKHATTTWVVHLDRNPTLNRLLLWGLDDLWIGIMHKLHFTKFLMSWVEIIVWLPTTSSSSDRSLAMLQGWQACICEIWRERNRRFHDGITLPPQLVLHMIVTVIKNKTMALENMGFSKGDSLGRIWSSESHGTLSHFQYQLCTCI</sequence>
<name>A0AAU9RPY9_THLAR</name>